<dbReference type="Pfam" id="PF07738">
    <property type="entry name" value="Sad1_UNC"/>
    <property type="match status" value="1"/>
</dbReference>
<feature type="domain" description="SUN" evidence="6">
    <location>
        <begin position="187"/>
        <end position="346"/>
    </location>
</feature>
<keyword evidence="8" id="KW-1185">Reference proteome</keyword>
<evidence type="ECO:0000256" key="5">
    <source>
        <dbReference type="SAM" id="Phobius"/>
    </source>
</evidence>
<protein>
    <recommendedName>
        <fullName evidence="6">SUN domain-containing protein</fullName>
    </recommendedName>
</protein>
<evidence type="ECO:0000259" key="6">
    <source>
        <dbReference type="PROSITE" id="PS51469"/>
    </source>
</evidence>
<evidence type="ECO:0000256" key="3">
    <source>
        <dbReference type="ARBA" id="ARBA00022989"/>
    </source>
</evidence>
<evidence type="ECO:0000256" key="2">
    <source>
        <dbReference type="ARBA" id="ARBA00022692"/>
    </source>
</evidence>
<evidence type="ECO:0000256" key="4">
    <source>
        <dbReference type="ARBA" id="ARBA00023136"/>
    </source>
</evidence>
<keyword evidence="4 5" id="KW-0472">Membrane</keyword>
<dbReference type="InterPro" id="IPR012919">
    <property type="entry name" value="SUN_dom"/>
</dbReference>
<feature type="transmembrane region" description="Helical" evidence="5">
    <location>
        <begin position="100"/>
        <end position="117"/>
    </location>
</feature>
<sequence length="346" mass="39187">MVMVTRSARRNACEIFDDSRNSSDMSCNVPPWCSSGRACERKPRKIPTPICDIRSPFVLRSNFWKIPSQDKSVQNSSCSKKGKIKTCRVKQRDNIGKCRVLLFLLCALAGGVIVWFWRYQNINLNTRKEIISLFGLDQTSVAIDEECCHKMKQLAAALLLAEQTLRRARRHHTLMLTSHSGKIDTPSASFEPDLIADVEATKTGGEEWGGRAALWGIVPLWRSSPPPQVLLDTSAPAPGDCWPFSGSQGEVTFQWREPRRVRRVSVQHVRPDAARSAPHHFALYGILENGTWVSGMYGQYTYEGPAKQFFTLRPEFPPVKQVAFRVMSNHGNTKYTCVYRVHIYNK</sequence>
<dbReference type="Proteomes" id="UP000823941">
    <property type="component" value="Chromosome 17"/>
</dbReference>
<dbReference type="EMBL" id="JAHIBW010000017">
    <property type="protein sequence ID" value="KAG7302835.1"/>
    <property type="molecule type" value="Genomic_DNA"/>
</dbReference>
<comment type="caution">
    <text evidence="7">The sequence shown here is derived from an EMBL/GenBank/DDBJ whole genome shotgun (WGS) entry which is preliminary data.</text>
</comment>
<name>A0ABQ7QDI4_PLUXY</name>
<dbReference type="PANTHER" id="PTHR12911">
    <property type="entry name" value="SAD1/UNC-84-LIKE PROTEIN-RELATED"/>
    <property type="match status" value="1"/>
</dbReference>
<gene>
    <name evidence="7" type="ORF">JYU34_012815</name>
</gene>
<keyword evidence="3 5" id="KW-1133">Transmembrane helix</keyword>
<reference evidence="7 8" key="1">
    <citation type="submission" date="2021-06" db="EMBL/GenBank/DDBJ databases">
        <title>A haploid diamondback moth (Plutella xylostella L.) genome assembly resolves 31 chromosomes and identifies a diamide resistance mutation.</title>
        <authorList>
            <person name="Ward C.M."/>
            <person name="Perry K.D."/>
            <person name="Baker G."/>
            <person name="Powis K."/>
            <person name="Heckel D.G."/>
            <person name="Baxter S.W."/>
        </authorList>
    </citation>
    <scope>NUCLEOTIDE SEQUENCE [LARGE SCALE GENOMIC DNA]</scope>
    <source>
        <strain evidence="7 8">LV</strain>
        <tissue evidence="7">Single pupa</tissue>
    </source>
</reference>
<organism evidence="7 8">
    <name type="scientific">Plutella xylostella</name>
    <name type="common">Diamondback moth</name>
    <name type="synonym">Plutella maculipennis</name>
    <dbReference type="NCBI Taxonomy" id="51655"/>
    <lineage>
        <taxon>Eukaryota</taxon>
        <taxon>Metazoa</taxon>
        <taxon>Ecdysozoa</taxon>
        <taxon>Arthropoda</taxon>
        <taxon>Hexapoda</taxon>
        <taxon>Insecta</taxon>
        <taxon>Pterygota</taxon>
        <taxon>Neoptera</taxon>
        <taxon>Endopterygota</taxon>
        <taxon>Lepidoptera</taxon>
        <taxon>Glossata</taxon>
        <taxon>Ditrysia</taxon>
        <taxon>Yponomeutoidea</taxon>
        <taxon>Plutellidae</taxon>
        <taxon>Plutella</taxon>
    </lineage>
</organism>
<dbReference type="PANTHER" id="PTHR12911:SF8">
    <property type="entry name" value="KLAROID PROTEIN-RELATED"/>
    <property type="match status" value="1"/>
</dbReference>
<dbReference type="PROSITE" id="PS51469">
    <property type="entry name" value="SUN"/>
    <property type="match status" value="1"/>
</dbReference>
<keyword evidence="2 5" id="KW-0812">Transmembrane</keyword>
<evidence type="ECO:0000313" key="7">
    <source>
        <dbReference type="EMBL" id="KAG7302835.1"/>
    </source>
</evidence>
<dbReference type="Gene3D" id="2.60.120.260">
    <property type="entry name" value="Galactose-binding domain-like"/>
    <property type="match status" value="1"/>
</dbReference>
<comment type="subcellular location">
    <subcellularLocation>
        <location evidence="1">Membrane</location>
    </subcellularLocation>
</comment>
<evidence type="ECO:0000313" key="8">
    <source>
        <dbReference type="Proteomes" id="UP000823941"/>
    </source>
</evidence>
<accession>A0ABQ7QDI4</accession>
<evidence type="ECO:0000256" key="1">
    <source>
        <dbReference type="ARBA" id="ARBA00004370"/>
    </source>
</evidence>
<dbReference type="InterPro" id="IPR045119">
    <property type="entry name" value="SUN1-5"/>
</dbReference>
<proteinExistence type="predicted"/>